<evidence type="ECO:0000313" key="4">
    <source>
        <dbReference type="EMBL" id="CAK9168682.1"/>
    </source>
</evidence>
<gene>
    <name evidence="4" type="ORF">ILEXP_LOCUS38092</name>
</gene>
<dbReference type="GO" id="GO:0016787">
    <property type="term" value="F:hydrolase activity"/>
    <property type="evidence" value="ECO:0007669"/>
    <property type="project" value="UniProtKB-KW"/>
</dbReference>
<dbReference type="AlphaFoldDB" id="A0ABC8TGW3"/>
<dbReference type="InterPro" id="IPR007781">
    <property type="entry name" value="NAGLU"/>
</dbReference>
<evidence type="ECO:0000256" key="2">
    <source>
        <dbReference type="SAM" id="SignalP"/>
    </source>
</evidence>
<dbReference type="Pfam" id="PF12971">
    <property type="entry name" value="NAGLU_N"/>
    <property type="match status" value="1"/>
</dbReference>
<dbReference type="Proteomes" id="UP001642360">
    <property type="component" value="Unassembled WGS sequence"/>
</dbReference>
<dbReference type="InterPro" id="IPR024240">
    <property type="entry name" value="NAGLU_N"/>
</dbReference>
<dbReference type="InterPro" id="IPR029018">
    <property type="entry name" value="Hex-like_dom2"/>
</dbReference>
<evidence type="ECO:0000313" key="5">
    <source>
        <dbReference type="Proteomes" id="UP001642360"/>
    </source>
</evidence>
<organism evidence="4 5">
    <name type="scientific">Ilex paraguariensis</name>
    <name type="common">yerba mate</name>
    <dbReference type="NCBI Taxonomy" id="185542"/>
    <lineage>
        <taxon>Eukaryota</taxon>
        <taxon>Viridiplantae</taxon>
        <taxon>Streptophyta</taxon>
        <taxon>Embryophyta</taxon>
        <taxon>Tracheophyta</taxon>
        <taxon>Spermatophyta</taxon>
        <taxon>Magnoliopsida</taxon>
        <taxon>eudicotyledons</taxon>
        <taxon>Gunneridae</taxon>
        <taxon>Pentapetalae</taxon>
        <taxon>asterids</taxon>
        <taxon>campanulids</taxon>
        <taxon>Aquifoliales</taxon>
        <taxon>Aquifoliaceae</taxon>
        <taxon>Ilex</taxon>
    </lineage>
</organism>
<feature type="domain" description="Alpha-N-acetylglucosaminidase N-terminal" evidence="3">
    <location>
        <begin position="58"/>
        <end position="151"/>
    </location>
</feature>
<proteinExistence type="predicted"/>
<comment type="caution">
    <text evidence="4">The sequence shown here is derived from an EMBL/GenBank/DDBJ whole genome shotgun (WGS) entry which is preliminary data.</text>
</comment>
<evidence type="ECO:0000256" key="1">
    <source>
        <dbReference type="ARBA" id="ARBA00022801"/>
    </source>
</evidence>
<sequence>MNTSITSKTMYNSQLFLTVVVLLLSLSLSSPSEESKVIESLVRRLDTQRSSASIQESAAKGVLERLLPAHLSSFEFKIVSKDVCGGHSCFRINNYRRSSENSPEIIIQGTTAVEITSGFHWYLKYWCGAHVSWDLTGGIQIASIPKPGSLPLVKEEGVMIPRPIPWNYYQNVVTSSCEYQIFFDLFFFNG</sequence>
<reference evidence="4 5" key="1">
    <citation type="submission" date="2024-02" db="EMBL/GenBank/DDBJ databases">
        <authorList>
            <person name="Vignale AGUSTIN F."/>
            <person name="Sosa J E."/>
            <person name="Modenutti C."/>
        </authorList>
    </citation>
    <scope>NUCLEOTIDE SEQUENCE [LARGE SCALE GENOMIC DNA]</scope>
</reference>
<dbReference type="Gene3D" id="3.30.379.10">
    <property type="entry name" value="Chitobiase/beta-hexosaminidase domain 2-like"/>
    <property type="match status" value="1"/>
</dbReference>
<feature type="chain" id="PRO_5044835414" description="Alpha-N-acetylglucosaminidase N-terminal domain-containing protein" evidence="2">
    <location>
        <begin position="30"/>
        <end position="190"/>
    </location>
</feature>
<dbReference type="PANTHER" id="PTHR12872">
    <property type="entry name" value="ALPHA-N-ACETYLGLUCOSAMINIDASE"/>
    <property type="match status" value="1"/>
</dbReference>
<keyword evidence="5" id="KW-1185">Reference proteome</keyword>
<name>A0ABC8TGW3_9AQUA</name>
<keyword evidence="2" id="KW-0732">Signal</keyword>
<feature type="signal peptide" evidence="2">
    <location>
        <begin position="1"/>
        <end position="29"/>
    </location>
</feature>
<accession>A0ABC8TGW3</accession>
<evidence type="ECO:0000259" key="3">
    <source>
        <dbReference type="Pfam" id="PF12971"/>
    </source>
</evidence>
<keyword evidence="1" id="KW-0378">Hydrolase</keyword>
<protein>
    <recommendedName>
        <fullName evidence="3">Alpha-N-acetylglucosaminidase N-terminal domain-containing protein</fullName>
    </recommendedName>
</protein>
<dbReference type="PANTHER" id="PTHR12872:SF1">
    <property type="entry name" value="ALPHA-N-ACETYLGLUCOSAMINIDASE"/>
    <property type="match status" value="1"/>
</dbReference>
<dbReference type="EMBL" id="CAUOFW020005136">
    <property type="protein sequence ID" value="CAK9168682.1"/>
    <property type="molecule type" value="Genomic_DNA"/>
</dbReference>